<sequence>MCVAGGSGRWFANCVLGQRTEPRSRTKTFAPITLLSASMLPLQCGHYTHTKHPCSSDTNGVVIVGGKESYVYYAVCIDRLVRYETQGRVTVGGREQGGGVHIIPTSAVRTAAVRLFRLLSGGRSQCLACRSRLALCLLLL</sequence>
<protein>
    <submittedName>
        <fullName evidence="1">(African queen) hypothetical protein</fullName>
    </submittedName>
</protein>
<evidence type="ECO:0000313" key="1">
    <source>
        <dbReference type="EMBL" id="CAG9561142.1"/>
    </source>
</evidence>
<dbReference type="EMBL" id="CAKASE010000046">
    <property type="protein sequence ID" value="CAG9561142.1"/>
    <property type="molecule type" value="Genomic_DNA"/>
</dbReference>
<dbReference type="AlphaFoldDB" id="A0A8J2QEJ9"/>
<dbReference type="Proteomes" id="UP000789524">
    <property type="component" value="Unassembled WGS sequence"/>
</dbReference>
<proteinExistence type="predicted"/>
<comment type="caution">
    <text evidence="1">The sequence shown here is derived from an EMBL/GenBank/DDBJ whole genome shotgun (WGS) entry which is preliminary data.</text>
</comment>
<keyword evidence="2" id="KW-1185">Reference proteome</keyword>
<organism evidence="1 2">
    <name type="scientific">Danaus chrysippus</name>
    <name type="common">African queen</name>
    <dbReference type="NCBI Taxonomy" id="151541"/>
    <lineage>
        <taxon>Eukaryota</taxon>
        <taxon>Metazoa</taxon>
        <taxon>Ecdysozoa</taxon>
        <taxon>Arthropoda</taxon>
        <taxon>Hexapoda</taxon>
        <taxon>Insecta</taxon>
        <taxon>Pterygota</taxon>
        <taxon>Neoptera</taxon>
        <taxon>Endopterygota</taxon>
        <taxon>Lepidoptera</taxon>
        <taxon>Glossata</taxon>
        <taxon>Ditrysia</taxon>
        <taxon>Papilionoidea</taxon>
        <taxon>Nymphalidae</taxon>
        <taxon>Danainae</taxon>
        <taxon>Danaini</taxon>
        <taxon>Danaina</taxon>
        <taxon>Danaus</taxon>
        <taxon>Anosia</taxon>
    </lineage>
</organism>
<gene>
    <name evidence="1" type="ORF">DCHRY22_LOCUS2695</name>
</gene>
<accession>A0A8J2QEJ9</accession>
<evidence type="ECO:0000313" key="2">
    <source>
        <dbReference type="Proteomes" id="UP000789524"/>
    </source>
</evidence>
<name>A0A8J2QEJ9_9NEOP</name>
<reference evidence="1" key="1">
    <citation type="submission" date="2021-09" db="EMBL/GenBank/DDBJ databases">
        <authorList>
            <person name="Martin H S."/>
        </authorList>
    </citation>
    <scope>NUCLEOTIDE SEQUENCE</scope>
</reference>